<evidence type="ECO:0000313" key="9">
    <source>
        <dbReference type="EMBL" id="KAF9935765.1"/>
    </source>
</evidence>
<keyword evidence="4 7" id="KW-0472">Membrane</keyword>
<evidence type="ECO:0000256" key="3">
    <source>
        <dbReference type="ARBA" id="ARBA00022989"/>
    </source>
</evidence>
<keyword evidence="2 7" id="KW-0812">Transmembrane</keyword>
<feature type="non-terminal residue" evidence="9">
    <location>
        <position position="1"/>
    </location>
</feature>
<accession>A0A9P6INZ1</accession>
<feature type="transmembrane region" description="Helical" evidence="7">
    <location>
        <begin position="286"/>
        <end position="310"/>
    </location>
</feature>
<reference evidence="9" key="1">
    <citation type="journal article" date="2020" name="Fungal Divers.">
        <title>Resolving the Mortierellaceae phylogeny through synthesis of multi-gene phylogenetics and phylogenomics.</title>
        <authorList>
            <person name="Vandepol N."/>
            <person name="Liber J."/>
            <person name="Desiro A."/>
            <person name="Na H."/>
            <person name="Kennedy M."/>
            <person name="Barry K."/>
            <person name="Grigoriev I.V."/>
            <person name="Miller A.N."/>
            <person name="O'Donnell K."/>
            <person name="Stajich J.E."/>
            <person name="Bonito G."/>
        </authorList>
    </citation>
    <scope>NUCLEOTIDE SEQUENCE</scope>
    <source>
        <strain evidence="9">MES-2147</strain>
    </source>
</reference>
<organism evidence="9 10">
    <name type="scientific">Modicella reniformis</name>
    <dbReference type="NCBI Taxonomy" id="1440133"/>
    <lineage>
        <taxon>Eukaryota</taxon>
        <taxon>Fungi</taxon>
        <taxon>Fungi incertae sedis</taxon>
        <taxon>Mucoromycota</taxon>
        <taxon>Mortierellomycotina</taxon>
        <taxon>Mortierellomycetes</taxon>
        <taxon>Mortierellales</taxon>
        <taxon>Mortierellaceae</taxon>
        <taxon>Modicella</taxon>
    </lineage>
</organism>
<dbReference type="GO" id="GO:0005637">
    <property type="term" value="C:nuclear inner membrane"/>
    <property type="evidence" value="ECO:0007669"/>
    <property type="project" value="UniProtKB-SubCell"/>
</dbReference>
<evidence type="ECO:0000256" key="2">
    <source>
        <dbReference type="ARBA" id="ARBA00022692"/>
    </source>
</evidence>
<comment type="caution">
    <text evidence="9">The sequence shown here is derived from an EMBL/GenBank/DDBJ whole genome shotgun (WGS) entry which is preliminary data.</text>
</comment>
<dbReference type="GO" id="GO:0044732">
    <property type="term" value="C:mitotic spindle pole body"/>
    <property type="evidence" value="ECO:0007669"/>
    <property type="project" value="TreeGrafter"/>
</dbReference>
<proteinExistence type="predicted"/>
<evidence type="ECO:0000256" key="5">
    <source>
        <dbReference type="ARBA" id="ARBA00023242"/>
    </source>
</evidence>
<feature type="domain" description="Ima1 N-terminal" evidence="8">
    <location>
        <begin position="25"/>
        <end position="126"/>
    </location>
</feature>
<evidence type="ECO:0000259" key="8">
    <source>
        <dbReference type="Pfam" id="PF09779"/>
    </source>
</evidence>
<feature type="transmembrane region" description="Helical" evidence="7">
    <location>
        <begin position="316"/>
        <end position="335"/>
    </location>
</feature>
<keyword evidence="10" id="KW-1185">Reference proteome</keyword>
<feature type="compositionally biased region" description="Polar residues" evidence="6">
    <location>
        <begin position="391"/>
        <end position="429"/>
    </location>
</feature>
<feature type="transmembrane region" description="Helical" evidence="7">
    <location>
        <begin position="248"/>
        <end position="266"/>
    </location>
</feature>
<evidence type="ECO:0000256" key="7">
    <source>
        <dbReference type="SAM" id="Phobius"/>
    </source>
</evidence>
<dbReference type="AlphaFoldDB" id="A0A9P6INZ1"/>
<dbReference type="GO" id="GO:0034992">
    <property type="term" value="C:microtubule organizing center attachment site"/>
    <property type="evidence" value="ECO:0007669"/>
    <property type="project" value="TreeGrafter"/>
</dbReference>
<protein>
    <recommendedName>
        <fullName evidence="8">Ima1 N-terminal domain-containing protein</fullName>
    </recommendedName>
</protein>
<dbReference type="EMBL" id="JAAAHW010009837">
    <property type="protein sequence ID" value="KAF9935765.1"/>
    <property type="molecule type" value="Genomic_DNA"/>
</dbReference>
<evidence type="ECO:0000256" key="6">
    <source>
        <dbReference type="SAM" id="MobiDB-lite"/>
    </source>
</evidence>
<dbReference type="GO" id="GO:0034506">
    <property type="term" value="C:chromosome, centromeric core domain"/>
    <property type="evidence" value="ECO:0007669"/>
    <property type="project" value="TreeGrafter"/>
</dbReference>
<dbReference type="InterPro" id="IPR042321">
    <property type="entry name" value="Ima1"/>
</dbReference>
<evidence type="ECO:0000256" key="1">
    <source>
        <dbReference type="ARBA" id="ARBA00004473"/>
    </source>
</evidence>
<dbReference type="GO" id="GO:0071765">
    <property type="term" value="P:nuclear inner membrane organization"/>
    <property type="evidence" value="ECO:0007669"/>
    <property type="project" value="InterPro"/>
</dbReference>
<feature type="compositionally biased region" description="Polar residues" evidence="6">
    <location>
        <begin position="354"/>
        <end position="364"/>
    </location>
</feature>
<name>A0A9P6INZ1_9FUNG</name>
<dbReference type="PANTHER" id="PTHR28538:SF1">
    <property type="entry name" value="INTEGRAL INNER NUCLEAR MEMBRANE PROTEIN IMA1"/>
    <property type="match status" value="1"/>
</dbReference>
<dbReference type="Pfam" id="PF09779">
    <property type="entry name" value="Ima1_N"/>
    <property type="match status" value="1"/>
</dbReference>
<evidence type="ECO:0000313" key="10">
    <source>
        <dbReference type="Proteomes" id="UP000749646"/>
    </source>
</evidence>
<keyword evidence="3 7" id="KW-1133">Transmembrane helix</keyword>
<feature type="region of interest" description="Disordered" evidence="6">
    <location>
        <begin position="348"/>
        <end position="429"/>
    </location>
</feature>
<keyword evidence="5" id="KW-0539">Nucleus</keyword>
<feature type="compositionally biased region" description="Polar residues" evidence="6">
    <location>
        <begin position="460"/>
        <end position="475"/>
    </location>
</feature>
<dbReference type="OrthoDB" id="5966927at2759"/>
<dbReference type="PANTHER" id="PTHR28538">
    <property type="entry name" value="INTEGRAL INNER NUCLEAR MEMBRANE PROTEIN IMA1"/>
    <property type="match status" value="1"/>
</dbReference>
<gene>
    <name evidence="9" type="ORF">BGZ65_003020</name>
</gene>
<feature type="compositionally biased region" description="Basic residues" evidence="6">
    <location>
        <begin position="43"/>
        <end position="55"/>
    </location>
</feature>
<dbReference type="Proteomes" id="UP000749646">
    <property type="component" value="Unassembled WGS sequence"/>
</dbReference>
<evidence type="ECO:0000256" key="4">
    <source>
        <dbReference type="ARBA" id="ARBA00023136"/>
    </source>
</evidence>
<feature type="region of interest" description="Disordered" evidence="6">
    <location>
        <begin position="1"/>
        <end position="64"/>
    </location>
</feature>
<comment type="subcellular location">
    <subcellularLocation>
        <location evidence="1">Nucleus inner membrane</location>
        <topology evidence="1">Multi-pass membrane protein</topology>
    </subcellularLocation>
</comment>
<dbReference type="InterPro" id="IPR018617">
    <property type="entry name" value="Ima1_N"/>
</dbReference>
<feature type="region of interest" description="Disordered" evidence="6">
    <location>
        <begin position="460"/>
        <end position="485"/>
    </location>
</feature>
<sequence>MDVTERVGKKKAMNAWSAPKRKAATGTTAQAKSVDESNSSSSRKGHSRSLKRRKGPVPNMNHDPSQNDFFCDMCNGHQRVIYQLLSNYIPDEEDENYEAYYDNADNYRRQLEERYPLACARCLDKVQKKLTQQNYRIKSSLLNVTLSKSRGDRINPTRKYPTTGWLMAGLSWLLAHATLMSVEVAGIIGHSTLPNGRLIELPKLLARTAGGWALGDIMGAMLKFRPTASLPWSSSFGRLFVQLSEEELSAMIVVALIVLSIAGLYWNPLDFAAQKTPRIRIRTRQYFRWVQICAIPLFVGQFIGLFSLSSQQNPSWVHWSLITLHTLYLVSFLNGRYTLEPLDVRLDGSGGTHGSTTPKTSNADIMSPDNRHKDSVRADIPATSRSSTRTPDSSIASTNIPFPDFSTSSRTGSPNINEMNWSSRRSVSPNPTHLSAAFGTYRDSNNQPVKRDDAAFRTPSQLGSAGSLHGSQGLTPNDYHAGGTDNKFRLRAYEPSPLANPSMVTNMGLSNMSLGKMFGFPSATFHPPENHFAHRSLGRLEGQDSDVWSYRKAGHSGDFGQD</sequence>